<protein>
    <submittedName>
        <fullName evidence="1">Uncharacterized protein</fullName>
    </submittedName>
</protein>
<name>A0ABW0B0C5_9ACTN</name>
<dbReference type="Proteomes" id="UP001596208">
    <property type="component" value="Unassembled WGS sequence"/>
</dbReference>
<dbReference type="RefSeq" id="WP_065849511.1">
    <property type="nucleotide sequence ID" value="NZ_JBHSKI010000003.1"/>
</dbReference>
<organism evidence="1 2">
    <name type="scientific">Streptomyces mutomycini</name>
    <dbReference type="NCBI Taxonomy" id="284036"/>
    <lineage>
        <taxon>Bacteria</taxon>
        <taxon>Bacillati</taxon>
        <taxon>Actinomycetota</taxon>
        <taxon>Actinomycetes</taxon>
        <taxon>Kitasatosporales</taxon>
        <taxon>Streptomycetaceae</taxon>
        <taxon>Streptomyces</taxon>
    </lineage>
</organism>
<dbReference type="EMBL" id="JBHSKI010000003">
    <property type="protein sequence ID" value="MFC5170630.1"/>
    <property type="molecule type" value="Genomic_DNA"/>
</dbReference>
<comment type="caution">
    <text evidence="1">The sequence shown here is derived from an EMBL/GenBank/DDBJ whole genome shotgun (WGS) entry which is preliminary data.</text>
</comment>
<accession>A0ABW0B0C5</accession>
<sequence>MDLNATGDPFVAPDDIQVRVGIDLRPGTLILTRNREDFTAYHALVKFASVEGGPWAAEQVNFSAKAPEGKSVGLTVDLLNEACDGPRAGLPGAIWKVVVLAATSAGDVGITYAPPQVST</sequence>
<reference evidence="2" key="1">
    <citation type="journal article" date="2019" name="Int. J. Syst. Evol. Microbiol.">
        <title>The Global Catalogue of Microorganisms (GCM) 10K type strain sequencing project: providing services to taxonomists for standard genome sequencing and annotation.</title>
        <authorList>
            <consortium name="The Broad Institute Genomics Platform"/>
            <consortium name="The Broad Institute Genome Sequencing Center for Infectious Disease"/>
            <person name="Wu L."/>
            <person name="Ma J."/>
        </authorList>
    </citation>
    <scope>NUCLEOTIDE SEQUENCE [LARGE SCALE GENOMIC DNA]</scope>
    <source>
        <strain evidence="2">CGMCC 4.1721</strain>
    </source>
</reference>
<evidence type="ECO:0000313" key="2">
    <source>
        <dbReference type="Proteomes" id="UP001596208"/>
    </source>
</evidence>
<keyword evidence="2" id="KW-1185">Reference proteome</keyword>
<evidence type="ECO:0000313" key="1">
    <source>
        <dbReference type="EMBL" id="MFC5170630.1"/>
    </source>
</evidence>
<proteinExistence type="predicted"/>
<gene>
    <name evidence="1" type="ORF">ACFPRK_08500</name>
</gene>